<keyword evidence="3" id="KW-0597">Phosphoprotein</keyword>
<dbReference type="SMART" id="SM00387">
    <property type="entry name" value="HATPase_c"/>
    <property type="match status" value="1"/>
</dbReference>
<dbReference type="InterPro" id="IPR004358">
    <property type="entry name" value="Sig_transdc_His_kin-like_C"/>
</dbReference>
<evidence type="ECO:0000256" key="5">
    <source>
        <dbReference type="ARBA" id="ARBA00022741"/>
    </source>
</evidence>
<keyword evidence="10" id="KW-1185">Reference proteome</keyword>
<feature type="domain" description="Histidine kinase" evidence="8">
    <location>
        <begin position="331"/>
        <end position="521"/>
    </location>
</feature>
<keyword evidence="4 9" id="KW-0808">Transferase</keyword>
<accession>A0ABW5CEA3</accession>
<dbReference type="Pfam" id="PF22588">
    <property type="entry name" value="dCache_1_like"/>
    <property type="match status" value="1"/>
</dbReference>
<reference evidence="10" key="1">
    <citation type="journal article" date="2019" name="Int. J. Syst. Evol. Microbiol.">
        <title>The Global Catalogue of Microorganisms (GCM) 10K type strain sequencing project: providing services to taxonomists for standard genome sequencing and annotation.</title>
        <authorList>
            <consortium name="The Broad Institute Genomics Platform"/>
            <consortium name="The Broad Institute Genome Sequencing Center for Infectious Disease"/>
            <person name="Wu L."/>
            <person name="Ma J."/>
        </authorList>
    </citation>
    <scope>NUCLEOTIDE SEQUENCE [LARGE SCALE GENOMIC DNA]</scope>
    <source>
        <strain evidence="10">KCTC 15012</strain>
    </source>
</reference>
<dbReference type="CDD" id="cd16917">
    <property type="entry name" value="HATPase_UhpB-NarQ-NarX-like"/>
    <property type="match status" value="1"/>
</dbReference>
<dbReference type="GO" id="GO:0004673">
    <property type="term" value="F:protein histidine kinase activity"/>
    <property type="evidence" value="ECO:0007669"/>
    <property type="project" value="UniProtKB-EC"/>
</dbReference>
<evidence type="ECO:0000313" key="9">
    <source>
        <dbReference type="EMBL" id="MFD2234343.1"/>
    </source>
</evidence>
<organism evidence="9 10">
    <name type="scientific">Phaeospirillum tilakii</name>
    <dbReference type="NCBI Taxonomy" id="741673"/>
    <lineage>
        <taxon>Bacteria</taxon>
        <taxon>Pseudomonadati</taxon>
        <taxon>Pseudomonadota</taxon>
        <taxon>Alphaproteobacteria</taxon>
        <taxon>Rhodospirillales</taxon>
        <taxon>Rhodospirillaceae</taxon>
        <taxon>Phaeospirillum</taxon>
    </lineage>
</organism>
<comment type="caution">
    <text evidence="9">The sequence shown here is derived from an EMBL/GenBank/DDBJ whole genome shotgun (WGS) entry which is preliminary data.</text>
</comment>
<protein>
    <recommendedName>
        <fullName evidence="2">histidine kinase</fullName>
        <ecNumber evidence="2">2.7.13.3</ecNumber>
    </recommendedName>
</protein>
<evidence type="ECO:0000313" key="10">
    <source>
        <dbReference type="Proteomes" id="UP001597296"/>
    </source>
</evidence>
<dbReference type="Gene3D" id="3.30.450.20">
    <property type="entry name" value="PAS domain"/>
    <property type="match status" value="3"/>
</dbReference>
<keyword evidence="7" id="KW-0067">ATP-binding</keyword>
<dbReference type="PRINTS" id="PR00344">
    <property type="entry name" value="BCTRLSENSOR"/>
</dbReference>
<dbReference type="CDD" id="cd12915">
    <property type="entry name" value="PDC2_DGC_like"/>
    <property type="match status" value="1"/>
</dbReference>
<dbReference type="PANTHER" id="PTHR41523">
    <property type="entry name" value="TWO-COMPONENT SYSTEM SENSOR PROTEIN"/>
    <property type="match status" value="1"/>
</dbReference>
<dbReference type="EMBL" id="JBHUIY010000020">
    <property type="protein sequence ID" value="MFD2234343.1"/>
    <property type="molecule type" value="Genomic_DNA"/>
</dbReference>
<dbReference type="Pfam" id="PF02518">
    <property type="entry name" value="HATPase_c"/>
    <property type="match status" value="1"/>
</dbReference>
<comment type="catalytic activity">
    <reaction evidence="1">
        <text>ATP + protein L-histidine = ADP + protein N-phospho-L-histidine.</text>
        <dbReference type="EC" id="2.7.13.3"/>
    </reaction>
</comment>
<dbReference type="InterPro" id="IPR003594">
    <property type="entry name" value="HATPase_dom"/>
</dbReference>
<dbReference type="Pfam" id="PF07568">
    <property type="entry name" value="HisKA_2"/>
    <property type="match status" value="1"/>
</dbReference>
<evidence type="ECO:0000259" key="8">
    <source>
        <dbReference type="PROSITE" id="PS50109"/>
    </source>
</evidence>
<dbReference type="PANTHER" id="PTHR41523:SF8">
    <property type="entry name" value="ETHYLENE RESPONSE SENSOR PROTEIN"/>
    <property type="match status" value="1"/>
</dbReference>
<evidence type="ECO:0000256" key="1">
    <source>
        <dbReference type="ARBA" id="ARBA00000085"/>
    </source>
</evidence>
<evidence type="ECO:0000256" key="2">
    <source>
        <dbReference type="ARBA" id="ARBA00012438"/>
    </source>
</evidence>
<dbReference type="InterPro" id="IPR005467">
    <property type="entry name" value="His_kinase_dom"/>
</dbReference>
<evidence type="ECO:0000256" key="4">
    <source>
        <dbReference type="ARBA" id="ARBA00022679"/>
    </source>
</evidence>
<name>A0ABW5CEA3_9PROT</name>
<keyword evidence="6 9" id="KW-0418">Kinase</keyword>
<evidence type="ECO:0000256" key="7">
    <source>
        <dbReference type="ARBA" id="ARBA00022840"/>
    </source>
</evidence>
<dbReference type="InterPro" id="IPR054327">
    <property type="entry name" value="His-kinase-like_sensor"/>
</dbReference>
<dbReference type="InterPro" id="IPR011495">
    <property type="entry name" value="Sig_transdc_His_kin_sub2_dim/P"/>
</dbReference>
<dbReference type="EC" id="2.7.13.3" evidence="2"/>
<dbReference type="Proteomes" id="UP001597296">
    <property type="component" value="Unassembled WGS sequence"/>
</dbReference>
<dbReference type="InterPro" id="IPR036890">
    <property type="entry name" value="HATPase_C_sf"/>
</dbReference>
<evidence type="ECO:0000256" key="6">
    <source>
        <dbReference type="ARBA" id="ARBA00022777"/>
    </source>
</evidence>
<gene>
    <name evidence="9" type="ORF">ACFSNB_11055</name>
</gene>
<keyword evidence="5" id="KW-0547">Nucleotide-binding</keyword>
<sequence>MVVLPRPRIVLAIVAVLILLGGVGGLVALSWLDREATLAEANDRLRLLSRLGESHVEALRRSGQELAARIGERYLSQPAAATFRPWLEEQLDNIPHVEAIEIRAEDGAVLFATDHTAPLSPEETADLQAALAQPGQPVIGLIGPESRPGEHSPVLTTAFPETRGPRHVVVRLLIAPAYFSELYHGLNLPSGAVFTVLRRDGILVSRNPPLPNRIRLSPTTPPFQRYAEAPTGLYRAPSLIDGLERLFSYRTLPELNLVVSVGLPVDRVFQGWRTRTQNSTALGAVALLFLLGLTAVADESMRHESRLLRSIKQKADELAAALADKDVLFQEVHHRVKNNLQVISSLLTMQSLHVRDEVARNTLKDALDRIHSMGLVHQTLYERNLAANVDLASYFGRLAEALAGSYGGGKGGAGVTVEVEVSGSLELERAVPLGMLTNEALSNALKHAFTEGRHGMVRVALHCRGGTWRLTIEDDGCGIASEPGRGIGLGLIRALARQLGGAVTITPGEGGGTRVAVEFPA</sequence>
<dbReference type="RefSeq" id="WP_377316467.1">
    <property type="nucleotide sequence ID" value="NZ_JBHUIY010000020.1"/>
</dbReference>
<dbReference type="Gene3D" id="3.30.565.10">
    <property type="entry name" value="Histidine kinase-like ATPase, C-terminal domain"/>
    <property type="match status" value="1"/>
</dbReference>
<dbReference type="SUPFAM" id="SSF55874">
    <property type="entry name" value="ATPase domain of HSP90 chaperone/DNA topoisomerase II/histidine kinase"/>
    <property type="match status" value="1"/>
</dbReference>
<evidence type="ECO:0000256" key="3">
    <source>
        <dbReference type="ARBA" id="ARBA00022553"/>
    </source>
</evidence>
<proteinExistence type="predicted"/>
<dbReference type="PROSITE" id="PS50109">
    <property type="entry name" value="HIS_KIN"/>
    <property type="match status" value="1"/>
</dbReference>